<keyword evidence="1" id="KW-0472">Membrane</keyword>
<dbReference type="KEGG" id="srub:C2R22_23475"/>
<proteinExistence type="predicted"/>
<keyword evidence="1" id="KW-1133">Transmembrane helix</keyword>
<organism evidence="3 4">
    <name type="scientific">Salinigranum rubrum</name>
    <dbReference type="NCBI Taxonomy" id="755307"/>
    <lineage>
        <taxon>Archaea</taxon>
        <taxon>Methanobacteriati</taxon>
        <taxon>Methanobacteriota</taxon>
        <taxon>Stenosarchaea group</taxon>
        <taxon>Halobacteria</taxon>
        <taxon>Halobacteriales</taxon>
        <taxon>Haloferacaceae</taxon>
        <taxon>Salinigranum</taxon>
    </lineage>
</organism>
<feature type="domain" description="SHOCT" evidence="2">
    <location>
        <begin position="91"/>
        <end position="114"/>
    </location>
</feature>
<feature type="transmembrane region" description="Helical" evidence="1">
    <location>
        <begin position="55"/>
        <end position="78"/>
    </location>
</feature>
<evidence type="ECO:0000313" key="3">
    <source>
        <dbReference type="EMBL" id="AUV84507.1"/>
    </source>
</evidence>
<keyword evidence="1" id="KW-0812">Transmembrane</keyword>
<dbReference type="Pfam" id="PF09851">
    <property type="entry name" value="SHOCT"/>
    <property type="match status" value="1"/>
</dbReference>
<dbReference type="GeneID" id="35595121"/>
<dbReference type="OrthoDB" id="53394at2157"/>
<keyword evidence="3" id="KW-0614">Plasmid</keyword>
<dbReference type="AlphaFoldDB" id="A0A2I8VRG7"/>
<evidence type="ECO:0000256" key="1">
    <source>
        <dbReference type="SAM" id="Phobius"/>
    </source>
</evidence>
<dbReference type="InterPro" id="IPR018649">
    <property type="entry name" value="SHOCT"/>
</dbReference>
<keyword evidence="4" id="KW-1185">Reference proteome</keyword>
<evidence type="ECO:0000259" key="2">
    <source>
        <dbReference type="Pfam" id="PF09851"/>
    </source>
</evidence>
<name>A0A2I8VRG7_9EURY</name>
<accession>A0A2I8VRG7</accession>
<dbReference type="EMBL" id="CP026312">
    <property type="protein sequence ID" value="AUV84507.1"/>
    <property type="molecule type" value="Genomic_DNA"/>
</dbReference>
<sequence>MTQLTTNLGRTARRLTIFAVPLLVATTGTAAAMGGGYGGGMMGGGWGGMGGLGGFGMLGGGMFLWPLLLIGLILLLVYGTNREEPSSGQDTALAELRKRYARGELSDEEFESRRSSLTQ</sequence>
<evidence type="ECO:0000313" key="4">
    <source>
        <dbReference type="Proteomes" id="UP000236584"/>
    </source>
</evidence>
<reference evidence="3 4" key="1">
    <citation type="submission" date="2018-01" db="EMBL/GenBank/DDBJ databases">
        <title>Complete genome sequence of Salinigranum rubrum GX10T, an extremely halophilic archaeon isolated from a marine solar saltern.</title>
        <authorList>
            <person name="Han S."/>
        </authorList>
    </citation>
    <scope>NUCLEOTIDE SEQUENCE [LARGE SCALE GENOMIC DNA]</scope>
    <source>
        <strain evidence="3 4">GX10</strain>
        <plasmid evidence="4">Plasmid unnamed3</plasmid>
    </source>
</reference>
<dbReference type="Proteomes" id="UP000236584">
    <property type="component" value="Plasmid unnamed3"/>
</dbReference>
<gene>
    <name evidence="3" type="ORF">C2R22_23475</name>
</gene>
<protein>
    <recommendedName>
        <fullName evidence="2">SHOCT domain-containing protein</fullName>
    </recommendedName>
</protein>
<dbReference type="RefSeq" id="WP_103428186.1">
    <property type="nucleotide sequence ID" value="NZ_CP026312.1"/>
</dbReference>
<geneLocation type="plasmid" evidence="3">
    <name>unnamed3</name>
</geneLocation>